<dbReference type="AlphaFoldDB" id="A0A8J3DWN4"/>
<dbReference type="Pfam" id="PF00117">
    <property type="entry name" value="GATase"/>
    <property type="match status" value="1"/>
</dbReference>
<organism evidence="2 3">
    <name type="scientific">Tianweitania populi</name>
    <dbReference type="NCBI Taxonomy" id="1607949"/>
    <lineage>
        <taxon>Bacteria</taxon>
        <taxon>Pseudomonadati</taxon>
        <taxon>Pseudomonadota</taxon>
        <taxon>Alphaproteobacteria</taxon>
        <taxon>Hyphomicrobiales</taxon>
        <taxon>Phyllobacteriaceae</taxon>
        <taxon>Tianweitania</taxon>
    </lineage>
</organism>
<dbReference type="SUPFAM" id="SSF52317">
    <property type="entry name" value="Class I glutamine amidotransferase-like"/>
    <property type="match status" value="1"/>
</dbReference>
<protein>
    <submittedName>
        <fullName evidence="2">GMP synthase</fullName>
    </submittedName>
</protein>
<feature type="domain" description="Glutamine amidotransferase" evidence="1">
    <location>
        <begin position="6"/>
        <end position="178"/>
    </location>
</feature>
<dbReference type="Proteomes" id="UP000630142">
    <property type="component" value="Unassembled WGS sequence"/>
</dbReference>
<dbReference type="PANTHER" id="PTHR42695">
    <property type="entry name" value="GLUTAMINE AMIDOTRANSFERASE YLR126C-RELATED"/>
    <property type="match status" value="1"/>
</dbReference>
<gene>
    <name evidence="2" type="ORF">GCM10016234_19450</name>
</gene>
<keyword evidence="3" id="KW-1185">Reference proteome</keyword>
<dbReference type="RefSeq" id="WP_189503393.1">
    <property type="nucleotide sequence ID" value="NZ_BMZQ01000002.1"/>
</dbReference>
<dbReference type="Gene3D" id="3.40.50.880">
    <property type="match status" value="1"/>
</dbReference>
<dbReference type="CDD" id="cd01741">
    <property type="entry name" value="GATase1_1"/>
    <property type="match status" value="1"/>
</dbReference>
<dbReference type="GO" id="GO:0005829">
    <property type="term" value="C:cytosol"/>
    <property type="evidence" value="ECO:0007669"/>
    <property type="project" value="TreeGrafter"/>
</dbReference>
<reference evidence="2" key="2">
    <citation type="submission" date="2020-09" db="EMBL/GenBank/DDBJ databases">
        <authorList>
            <person name="Sun Q."/>
            <person name="Kim S."/>
        </authorList>
    </citation>
    <scope>NUCLEOTIDE SEQUENCE</scope>
    <source>
        <strain evidence="2">KCTC 42249</strain>
    </source>
</reference>
<name>A0A8J3DWN4_9HYPH</name>
<accession>A0A8J3DWN4</accession>
<proteinExistence type="predicted"/>
<reference evidence="2" key="1">
    <citation type="journal article" date="2014" name="Int. J. Syst. Evol. Microbiol.">
        <title>Complete genome sequence of Corynebacterium casei LMG S-19264T (=DSM 44701T), isolated from a smear-ripened cheese.</title>
        <authorList>
            <consortium name="US DOE Joint Genome Institute (JGI-PGF)"/>
            <person name="Walter F."/>
            <person name="Albersmeier A."/>
            <person name="Kalinowski J."/>
            <person name="Ruckert C."/>
        </authorList>
    </citation>
    <scope>NUCLEOTIDE SEQUENCE</scope>
    <source>
        <strain evidence="2">KCTC 42249</strain>
    </source>
</reference>
<dbReference type="EMBL" id="BMZQ01000002">
    <property type="protein sequence ID" value="GHD14162.1"/>
    <property type="molecule type" value="Genomic_DNA"/>
</dbReference>
<dbReference type="InterPro" id="IPR017926">
    <property type="entry name" value="GATASE"/>
</dbReference>
<evidence type="ECO:0000313" key="2">
    <source>
        <dbReference type="EMBL" id="GHD14162.1"/>
    </source>
</evidence>
<dbReference type="PROSITE" id="PS51273">
    <property type="entry name" value="GATASE_TYPE_1"/>
    <property type="match status" value="1"/>
</dbReference>
<comment type="caution">
    <text evidence="2">The sequence shown here is derived from an EMBL/GenBank/DDBJ whole genome shotgun (WGS) entry which is preliminary data.</text>
</comment>
<dbReference type="PANTHER" id="PTHR42695:SF5">
    <property type="entry name" value="GLUTAMINE AMIDOTRANSFERASE YLR126C-RELATED"/>
    <property type="match status" value="1"/>
</dbReference>
<evidence type="ECO:0000259" key="1">
    <source>
        <dbReference type="Pfam" id="PF00117"/>
    </source>
</evidence>
<sequence length="230" mass="25162">MRVLVIQNNADTTLGQIETALMERGAEITVCHAYEGEALPDAEFDALVVLGGIQNALADKGSPYFPELLQRMRDYAESDRAVLGVCLGSQLLARAFGAENLIGVTHEFGWTEVALTEDGEVDPMLGGLNPTFTTFQWHDDTFVLPRGATRLAGNDATHNQAFRIGRAAYGIQFHFEADRKLIAHWNETNASYLADREPGWPERFAAEQATRGADADANGLKIARAWAALI</sequence>
<evidence type="ECO:0000313" key="3">
    <source>
        <dbReference type="Proteomes" id="UP000630142"/>
    </source>
</evidence>
<dbReference type="InterPro" id="IPR044992">
    <property type="entry name" value="ChyE-like"/>
</dbReference>
<dbReference type="InterPro" id="IPR029062">
    <property type="entry name" value="Class_I_gatase-like"/>
</dbReference>